<accession>A0A086JJH0</accession>
<reference evidence="1 2" key="1">
    <citation type="submission" date="2014-07" db="EMBL/GenBank/DDBJ databases">
        <authorList>
            <person name="Sibley D."/>
            <person name="Venepally P."/>
            <person name="Karamycheva S."/>
            <person name="Hadjithomas M."/>
            <person name="Khan A."/>
            <person name="Brunk B."/>
            <person name="Roos D."/>
            <person name="Caler E."/>
            <person name="Lorenzi H."/>
        </authorList>
    </citation>
    <scope>NUCLEOTIDE SEQUENCE [LARGE SCALE GENOMIC DNA]</scope>
    <source>
        <strain evidence="1 2">FOU</strain>
    </source>
</reference>
<name>A0A086JJH0_TOXGO</name>
<evidence type="ECO:0000313" key="1">
    <source>
        <dbReference type="EMBL" id="KFG32288.1"/>
    </source>
</evidence>
<dbReference type="VEuPathDB" id="ToxoDB:TGFOU_207130B"/>
<protein>
    <submittedName>
        <fullName evidence="1">SAG-related sequence SRS49A</fullName>
    </submittedName>
</protein>
<dbReference type="EMBL" id="AEYH02003007">
    <property type="protein sequence ID" value="KFG32288.1"/>
    <property type="molecule type" value="Genomic_DNA"/>
</dbReference>
<sequence>MKPEKRCPSTSSLDTIEEPLFPCFATPMNTGRRNVAYDYMPTCNGSRTQTLGPLAIVKDLEVLMSDVYGDFIETVEHVFRGLAAGSIASAVPDQLVFLCVTCFEVTRVTLIRTNTHVPS</sequence>
<dbReference type="Proteomes" id="UP000028838">
    <property type="component" value="Unassembled WGS sequence"/>
</dbReference>
<dbReference type="AlphaFoldDB" id="A0A086JJH0"/>
<gene>
    <name evidence="1" type="ORF">TGFOU_207130B</name>
</gene>
<proteinExistence type="predicted"/>
<organism evidence="1 2">
    <name type="scientific">Toxoplasma gondii FOU</name>
    <dbReference type="NCBI Taxonomy" id="943167"/>
    <lineage>
        <taxon>Eukaryota</taxon>
        <taxon>Sar</taxon>
        <taxon>Alveolata</taxon>
        <taxon>Apicomplexa</taxon>
        <taxon>Conoidasida</taxon>
        <taxon>Coccidia</taxon>
        <taxon>Eucoccidiorida</taxon>
        <taxon>Eimeriorina</taxon>
        <taxon>Sarcocystidae</taxon>
        <taxon>Toxoplasma</taxon>
    </lineage>
</organism>
<evidence type="ECO:0000313" key="2">
    <source>
        <dbReference type="Proteomes" id="UP000028838"/>
    </source>
</evidence>
<comment type="caution">
    <text evidence="1">The sequence shown here is derived from an EMBL/GenBank/DDBJ whole genome shotgun (WGS) entry which is preliminary data.</text>
</comment>